<comment type="caution">
    <text evidence="2">The sequence shown here is derived from an EMBL/GenBank/DDBJ whole genome shotgun (WGS) entry which is preliminary data.</text>
</comment>
<dbReference type="EMBL" id="JARJCW010000001">
    <property type="protein sequence ID" value="KAJ7230474.1"/>
    <property type="molecule type" value="Genomic_DNA"/>
</dbReference>
<sequence length="134" mass="15246">MPFSDTFQNTATRTGYAEQKIVADVREAKVFKDKGALEFCTKEWATGSFISAKFFEKDVAEAYAGHLADTEKWHKVNELVVDNLRHKWYRRASRTLTNTLDTDKSGNMDEDQENTLRDELAGRTGETDSEAEAE</sequence>
<name>A0AAD6YW78_9AGAR</name>
<feature type="region of interest" description="Disordered" evidence="1">
    <location>
        <begin position="99"/>
        <end position="134"/>
    </location>
</feature>
<proteinExistence type="predicted"/>
<evidence type="ECO:0000313" key="2">
    <source>
        <dbReference type="EMBL" id="KAJ7230474.1"/>
    </source>
</evidence>
<dbReference type="AlphaFoldDB" id="A0AAD6YW78"/>
<organism evidence="2 3">
    <name type="scientific">Mycena pura</name>
    <dbReference type="NCBI Taxonomy" id="153505"/>
    <lineage>
        <taxon>Eukaryota</taxon>
        <taxon>Fungi</taxon>
        <taxon>Dikarya</taxon>
        <taxon>Basidiomycota</taxon>
        <taxon>Agaricomycotina</taxon>
        <taxon>Agaricomycetes</taxon>
        <taxon>Agaricomycetidae</taxon>
        <taxon>Agaricales</taxon>
        <taxon>Marasmiineae</taxon>
        <taxon>Mycenaceae</taxon>
        <taxon>Mycena</taxon>
    </lineage>
</organism>
<evidence type="ECO:0000313" key="3">
    <source>
        <dbReference type="Proteomes" id="UP001219525"/>
    </source>
</evidence>
<reference evidence="2" key="1">
    <citation type="submission" date="2023-03" db="EMBL/GenBank/DDBJ databases">
        <title>Massive genome expansion in bonnet fungi (Mycena s.s.) driven by repeated elements and novel gene families across ecological guilds.</title>
        <authorList>
            <consortium name="Lawrence Berkeley National Laboratory"/>
            <person name="Harder C.B."/>
            <person name="Miyauchi S."/>
            <person name="Viragh M."/>
            <person name="Kuo A."/>
            <person name="Thoen E."/>
            <person name="Andreopoulos B."/>
            <person name="Lu D."/>
            <person name="Skrede I."/>
            <person name="Drula E."/>
            <person name="Henrissat B."/>
            <person name="Morin E."/>
            <person name="Kohler A."/>
            <person name="Barry K."/>
            <person name="LaButti K."/>
            <person name="Morin E."/>
            <person name="Salamov A."/>
            <person name="Lipzen A."/>
            <person name="Mereny Z."/>
            <person name="Hegedus B."/>
            <person name="Baldrian P."/>
            <person name="Stursova M."/>
            <person name="Weitz H."/>
            <person name="Taylor A."/>
            <person name="Grigoriev I.V."/>
            <person name="Nagy L.G."/>
            <person name="Martin F."/>
            <person name="Kauserud H."/>
        </authorList>
    </citation>
    <scope>NUCLEOTIDE SEQUENCE</scope>
    <source>
        <strain evidence="2">9144</strain>
    </source>
</reference>
<gene>
    <name evidence="2" type="ORF">GGX14DRAFT_553953</name>
</gene>
<keyword evidence="3" id="KW-1185">Reference proteome</keyword>
<protein>
    <submittedName>
        <fullName evidence="2">Uncharacterized protein</fullName>
    </submittedName>
</protein>
<evidence type="ECO:0000256" key="1">
    <source>
        <dbReference type="SAM" id="MobiDB-lite"/>
    </source>
</evidence>
<dbReference type="Proteomes" id="UP001219525">
    <property type="component" value="Unassembled WGS sequence"/>
</dbReference>
<accession>A0AAD6YW78</accession>